<sequence>MSPSTSIAPYSGAILDFSPQSFAAWKPQFENHASSIGIMRYYLDSAYVPPTLKSDAYAKGKEALDYDRMMNPDTYSLDNYEDAGLAARKAIVAKAESDTLRTATTETLEEMLSMARANAVQYLLSSFAPSVRTAWDSYTSPSLLWTAILERHEVDNNVNDPTTLIAKINELKYSSSLGAHALFATLASLVKQCQRAMIPPDLASMTPQQVHDFYWEQFHSIYLCNAFVEESTIWKSLCKMQMQAKNAGKLCSLADLQRTIMEIIQVDLKHHQMLDQHGSADSTTRLQHLAAPAYPSSAPSNPTAFVAHSLTLPSWAHADCRLNPGKSCFYCGQPGHAMDSCDEIVYDYNRNTPRPHVPTNIFKKHGGRKSTSSRAIQDDHAQHHRASRRRDDDDNNDRGRGRSPKRTRYPPRDRSQPARTSTTNQSRRNQDTNNRSTRDNSRRPASADGHASRATVSVSTQAPSPPSPAPSPLHPSPALLPSPAPAASRPPHSMHSTGQSRINPPSSKSLQPSN</sequence>
<reference evidence="4 5" key="1">
    <citation type="submission" date="2019-06" db="EMBL/GenBank/DDBJ databases">
        <title>Genomics analysis of Aphanomyces spp. identifies a new class of oomycete effector associated with host adaptation.</title>
        <authorList>
            <person name="Gaulin E."/>
        </authorList>
    </citation>
    <scope>NUCLEOTIDE SEQUENCE [LARGE SCALE GENOMIC DNA]</scope>
    <source>
        <strain evidence="4 5">E</strain>
    </source>
</reference>
<feature type="compositionally biased region" description="Polar residues" evidence="2">
    <location>
        <begin position="417"/>
        <end position="427"/>
    </location>
</feature>
<dbReference type="VEuPathDB" id="FungiDB:H257_16275"/>
<dbReference type="EMBL" id="VJMI01020317">
    <property type="protein sequence ID" value="KAF0704833.1"/>
    <property type="molecule type" value="Genomic_DNA"/>
</dbReference>
<feature type="compositionally biased region" description="Pro residues" evidence="2">
    <location>
        <begin position="463"/>
        <end position="484"/>
    </location>
</feature>
<proteinExistence type="predicted"/>
<feature type="compositionally biased region" description="Basic and acidic residues" evidence="2">
    <location>
        <begin position="389"/>
        <end position="400"/>
    </location>
</feature>
<dbReference type="InterPro" id="IPR001878">
    <property type="entry name" value="Znf_CCHC"/>
</dbReference>
<evidence type="ECO:0000313" key="4">
    <source>
        <dbReference type="EMBL" id="KAF0704833.1"/>
    </source>
</evidence>
<feature type="domain" description="CCHC-type" evidence="3">
    <location>
        <begin position="328"/>
        <end position="343"/>
    </location>
</feature>
<evidence type="ECO:0000259" key="3">
    <source>
        <dbReference type="PROSITE" id="PS50158"/>
    </source>
</evidence>
<evidence type="ECO:0000313" key="5">
    <source>
        <dbReference type="Proteomes" id="UP000469452"/>
    </source>
</evidence>
<evidence type="ECO:0000256" key="2">
    <source>
        <dbReference type="SAM" id="MobiDB-lite"/>
    </source>
</evidence>
<name>A0A6A4Z4V4_APHAT</name>
<keyword evidence="1" id="KW-0863">Zinc-finger</keyword>
<keyword evidence="1" id="KW-0479">Metal-binding</keyword>
<dbReference type="PROSITE" id="PS50158">
    <property type="entry name" value="ZF_CCHC"/>
    <property type="match status" value="1"/>
</dbReference>
<feature type="compositionally biased region" description="Low complexity" evidence="2">
    <location>
        <begin position="485"/>
        <end position="496"/>
    </location>
</feature>
<dbReference type="GO" id="GO:0008270">
    <property type="term" value="F:zinc ion binding"/>
    <property type="evidence" value="ECO:0007669"/>
    <property type="project" value="UniProtKB-KW"/>
</dbReference>
<dbReference type="Proteomes" id="UP000469452">
    <property type="component" value="Unassembled WGS sequence"/>
</dbReference>
<evidence type="ECO:0000256" key="1">
    <source>
        <dbReference type="PROSITE-ProRule" id="PRU00047"/>
    </source>
</evidence>
<gene>
    <name evidence="4" type="ORF">AaE_014737</name>
</gene>
<accession>A0A6A4Z4V4</accession>
<feature type="region of interest" description="Disordered" evidence="2">
    <location>
        <begin position="352"/>
        <end position="514"/>
    </location>
</feature>
<feature type="non-terminal residue" evidence="4">
    <location>
        <position position="514"/>
    </location>
</feature>
<dbReference type="GO" id="GO:0003676">
    <property type="term" value="F:nucleic acid binding"/>
    <property type="evidence" value="ECO:0007669"/>
    <property type="project" value="InterPro"/>
</dbReference>
<feature type="compositionally biased region" description="Polar residues" evidence="2">
    <location>
        <begin position="497"/>
        <end position="514"/>
    </location>
</feature>
<keyword evidence="1" id="KW-0862">Zinc</keyword>
<dbReference type="AlphaFoldDB" id="A0A6A4Z4V4"/>
<organism evidence="4 5">
    <name type="scientific">Aphanomyces astaci</name>
    <name type="common">Crayfish plague agent</name>
    <dbReference type="NCBI Taxonomy" id="112090"/>
    <lineage>
        <taxon>Eukaryota</taxon>
        <taxon>Sar</taxon>
        <taxon>Stramenopiles</taxon>
        <taxon>Oomycota</taxon>
        <taxon>Saprolegniomycetes</taxon>
        <taxon>Saprolegniales</taxon>
        <taxon>Verrucalvaceae</taxon>
        <taxon>Aphanomyces</taxon>
    </lineage>
</organism>
<protein>
    <recommendedName>
        <fullName evidence="3">CCHC-type domain-containing protein</fullName>
    </recommendedName>
</protein>
<comment type="caution">
    <text evidence="4">The sequence shown here is derived from an EMBL/GenBank/DDBJ whole genome shotgun (WGS) entry which is preliminary data.</text>
</comment>